<gene>
    <name evidence="6" type="ORF">CE154_011160</name>
</gene>
<keyword evidence="4" id="KW-0804">Transcription</keyword>
<feature type="domain" description="HTH lysR-type" evidence="5">
    <location>
        <begin position="1"/>
        <end position="55"/>
    </location>
</feature>
<dbReference type="CDD" id="cd08422">
    <property type="entry name" value="PBP2_CrgA_like"/>
    <property type="match status" value="1"/>
</dbReference>
<evidence type="ECO:0000256" key="1">
    <source>
        <dbReference type="ARBA" id="ARBA00009437"/>
    </source>
</evidence>
<dbReference type="InterPro" id="IPR036390">
    <property type="entry name" value="WH_DNA-bd_sf"/>
</dbReference>
<dbReference type="Gene3D" id="3.40.190.290">
    <property type="match status" value="1"/>
</dbReference>
<dbReference type="EMBL" id="NKDB02000002">
    <property type="protein sequence ID" value="RKJ97415.1"/>
    <property type="molecule type" value="Genomic_DNA"/>
</dbReference>
<comment type="caution">
    <text evidence="6">The sequence shown here is derived from an EMBL/GenBank/DDBJ whole genome shotgun (WGS) entry which is preliminary data.</text>
</comment>
<comment type="similarity">
    <text evidence="1">Belongs to the LysR transcriptional regulatory family.</text>
</comment>
<dbReference type="Pfam" id="PF00126">
    <property type="entry name" value="HTH_1"/>
    <property type="match status" value="1"/>
</dbReference>
<evidence type="ECO:0000256" key="2">
    <source>
        <dbReference type="ARBA" id="ARBA00023015"/>
    </source>
</evidence>
<keyword evidence="3" id="KW-0238">DNA-binding</keyword>
<dbReference type="AlphaFoldDB" id="A0A3R7IH32"/>
<organism evidence="6 7">
    <name type="scientific">Alicycliphilus denitrificans</name>
    <dbReference type="NCBI Taxonomy" id="179636"/>
    <lineage>
        <taxon>Bacteria</taxon>
        <taxon>Pseudomonadati</taxon>
        <taxon>Pseudomonadota</taxon>
        <taxon>Betaproteobacteria</taxon>
        <taxon>Burkholderiales</taxon>
        <taxon>Comamonadaceae</taxon>
        <taxon>Alicycliphilus</taxon>
    </lineage>
</organism>
<dbReference type="InterPro" id="IPR036388">
    <property type="entry name" value="WH-like_DNA-bd_sf"/>
</dbReference>
<dbReference type="PANTHER" id="PTHR30537:SF5">
    <property type="entry name" value="HTH-TYPE TRANSCRIPTIONAL ACTIVATOR TTDR-RELATED"/>
    <property type="match status" value="1"/>
</dbReference>
<reference evidence="6 7" key="1">
    <citation type="submission" date="2018-09" db="EMBL/GenBank/DDBJ databases">
        <title>Genome comparison of Alicycliphilus sp. BQ1, a polyurethanolytic bacterium, with its closest phylogenetic relatives Alicycliphilus denitrificans BC and K601, unable to attack polyurethane.</title>
        <authorList>
            <person name="Loza-Tavera H."/>
            <person name="Lozano L."/>
            <person name="Cevallos M."/>
            <person name="Maya-Lucas O."/>
            <person name="Garcia-Mena J."/>
            <person name="Hernandez J."/>
        </authorList>
    </citation>
    <scope>NUCLEOTIDE SEQUENCE [LARGE SCALE GENOMIC DNA]</scope>
    <source>
        <strain evidence="6 7">BQ1</strain>
    </source>
</reference>
<dbReference type="FunFam" id="1.10.10.10:FF:000001">
    <property type="entry name" value="LysR family transcriptional regulator"/>
    <property type="match status" value="1"/>
</dbReference>
<evidence type="ECO:0000313" key="7">
    <source>
        <dbReference type="Proteomes" id="UP000216225"/>
    </source>
</evidence>
<evidence type="ECO:0000313" key="6">
    <source>
        <dbReference type="EMBL" id="RKJ97415.1"/>
    </source>
</evidence>
<dbReference type="SUPFAM" id="SSF53850">
    <property type="entry name" value="Periplasmic binding protein-like II"/>
    <property type="match status" value="1"/>
</dbReference>
<name>A0A3R7IH32_9BURK</name>
<dbReference type="Gene3D" id="1.10.10.10">
    <property type="entry name" value="Winged helix-like DNA-binding domain superfamily/Winged helix DNA-binding domain"/>
    <property type="match status" value="1"/>
</dbReference>
<dbReference type="InterPro" id="IPR005119">
    <property type="entry name" value="LysR_subst-bd"/>
</dbReference>
<proteinExistence type="inferred from homology"/>
<evidence type="ECO:0000256" key="3">
    <source>
        <dbReference type="ARBA" id="ARBA00023125"/>
    </source>
</evidence>
<dbReference type="Proteomes" id="UP000216225">
    <property type="component" value="Unassembled WGS sequence"/>
</dbReference>
<dbReference type="PANTHER" id="PTHR30537">
    <property type="entry name" value="HTH-TYPE TRANSCRIPTIONAL REGULATOR"/>
    <property type="match status" value="1"/>
</dbReference>
<evidence type="ECO:0000256" key="4">
    <source>
        <dbReference type="ARBA" id="ARBA00023163"/>
    </source>
</evidence>
<protein>
    <submittedName>
        <fullName evidence="6">LysR family transcriptional regulator</fullName>
    </submittedName>
</protein>
<evidence type="ECO:0000259" key="5">
    <source>
        <dbReference type="PROSITE" id="PS50931"/>
    </source>
</evidence>
<dbReference type="GO" id="GO:0003700">
    <property type="term" value="F:DNA-binding transcription factor activity"/>
    <property type="evidence" value="ECO:0007669"/>
    <property type="project" value="InterPro"/>
</dbReference>
<dbReference type="PROSITE" id="PS50931">
    <property type="entry name" value="HTH_LYSR"/>
    <property type="match status" value="1"/>
</dbReference>
<dbReference type="InterPro" id="IPR058163">
    <property type="entry name" value="LysR-type_TF_proteobact-type"/>
</dbReference>
<dbReference type="SUPFAM" id="SSF46785">
    <property type="entry name" value="Winged helix' DNA-binding domain"/>
    <property type="match status" value="1"/>
</dbReference>
<keyword evidence="2" id="KW-0805">Transcription regulation</keyword>
<dbReference type="Pfam" id="PF03466">
    <property type="entry name" value="LysR_substrate"/>
    <property type="match status" value="1"/>
</dbReference>
<dbReference type="GO" id="GO:0043565">
    <property type="term" value="F:sequence-specific DNA binding"/>
    <property type="evidence" value="ECO:0007669"/>
    <property type="project" value="TreeGrafter"/>
</dbReference>
<sequence length="307" mass="33101">MTMRVFQAVADEGGFAAAARALDMSPATVTRFVADLEHDVGARLLQRTTRRVSLTEVGAAYLARVRMILAEVGEARAMAQEYTGGMSGVLRVCASPVLATHILAPLVAQFRARHPAVLLDIHVQLGDDLPIADHDITLLGAPSDYDADLIARPFASTVGVLCASPAYLDRRGAPRTPQELSEHDCLLADHMADMRHSVVRLSHPAHGERLTEVAVRPVCVVNHSDTLMGIALGGAGIAVLSVDLVAEHLQSGRLVRVLAPWTCGHYTLYAALPSRKFMPARTRAFLDFLSEHTRKRIREALGGEAGD</sequence>
<dbReference type="RefSeq" id="WP_094438924.1">
    <property type="nucleotide sequence ID" value="NZ_NKDB02000002.1"/>
</dbReference>
<dbReference type="InterPro" id="IPR000847">
    <property type="entry name" value="LysR_HTH_N"/>
</dbReference>
<dbReference type="GO" id="GO:0006351">
    <property type="term" value="P:DNA-templated transcription"/>
    <property type="evidence" value="ECO:0007669"/>
    <property type="project" value="TreeGrafter"/>
</dbReference>
<accession>A0A3R7IH32</accession>